<protein>
    <recommendedName>
        <fullName evidence="11">ABC transporter domain-containing protein</fullName>
    </recommendedName>
</protein>
<evidence type="ECO:0000256" key="9">
    <source>
        <dbReference type="SAM" id="MobiDB-lite"/>
    </source>
</evidence>
<gene>
    <name evidence="12" type="ORF">B7463_g11551</name>
</gene>
<dbReference type="Pfam" id="PF00005">
    <property type="entry name" value="ABC_tran"/>
    <property type="match status" value="1"/>
</dbReference>
<reference evidence="12 13" key="1">
    <citation type="submission" date="2018-05" db="EMBL/GenBank/DDBJ databases">
        <title>Draft genome sequence of Scytalidium lignicola DSM 105466, a ubiquitous saprotrophic fungus.</title>
        <authorList>
            <person name="Buettner E."/>
            <person name="Gebauer A.M."/>
            <person name="Hofrichter M."/>
            <person name="Liers C."/>
            <person name="Kellner H."/>
        </authorList>
    </citation>
    <scope>NUCLEOTIDE SEQUENCE [LARGE SCALE GENOMIC DNA]</scope>
    <source>
        <strain evidence="12 13">DSM 105466</strain>
    </source>
</reference>
<feature type="non-terminal residue" evidence="12">
    <location>
        <position position="734"/>
    </location>
</feature>
<keyword evidence="4 10" id="KW-0812">Transmembrane</keyword>
<dbReference type="InterPro" id="IPR003593">
    <property type="entry name" value="AAA+_ATPase"/>
</dbReference>
<dbReference type="GO" id="GO:0016887">
    <property type="term" value="F:ATP hydrolysis activity"/>
    <property type="evidence" value="ECO:0007669"/>
    <property type="project" value="InterPro"/>
</dbReference>
<feature type="transmembrane region" description="Helical" evidence="10">
    <location>
        <begin position="548"/>
        <end position="568"/>
    </location>
</feature>
<dbReference type="GO" id="GO:0005524">
    <property type="term" value="F:ATP binding"/>
    <property type="evidence" value="ECO:0007669"/>
    <property type="project" value="UniProtKB-KW"/>
</dbReference>
<feature type="transmembrane region" description="Helical" evidence="10">
    <location>
        <begin position="574"/>
        <end position="595"/>
    </location>
</feature>
<dbReference type="SMART" id="SM00382">
    <property type="entry name" value="AAA"/>
    <property type="match status" value="1"/>
</dbReference>
<dbReference type="Pfam" id="PF01061">
    <property type="entry name" value="ABC2_membrane"/>
    <property type="match status" value="1"/>
</dbReference>
<keyword evidence="7 10" id="KW-1133">Transmembrane helix</keyword>
<accession>A0A3E2GUE3</accession>
<keyword evidence="6" id="KW-0067">ATP-binding</keyword>
<evidence type="ECO:0000256" key="6">
    <source>
        <dbReference type="ARBA" id="ARBA00022840"/>
    </source>
</evidence>
<proteinExistence type="inferred from homology"/>
<dbReference type="SUPFAM" id="SSF52540">
    <property type="entry name" value="P-loop containing nucleoside triphosphate hydrolases"/>
    <property type="match status" value="1"/>
</dbReference>
<evidence type="ECO:0000256" key="5">
    <source>
        <dbReference type="ARBA" id="ARBA00022741"/>
    </source>
</evidence>
<comment type="caution">
    <text evidence="12">The sequence shown here is derived from an EMBL/GenBank/DDBJ whole genome shotgun (WGS) entry which is preliminary data.</text>
</comment>
<keyword evidence="5" id="KW-0547">Nucleotide-binding</keyword>
<evidence type="ECO:0000256" key="1">
    <source>
        <dbReference type="ARBA" id="ARBA00004141"/>
    </source>
</evidence>
<name>A0A3E2GUE3_SCYLI</name>
<dbReference type="GO" id="GO:0140359">
    <property type="term" value="F:ABC-type transporter activity"/>
    <property type="evidence" value="ECO:0007669"/>
    <property type="project" value="InterPro"/>
</dbReference>
<evidence type="ECO:0000256" key="7">
    <source>
        <dbReference type="ARBA" id="ARBA00022989"/>
    </source>
</evidence>
<feature type="transmembrane region" description="Helical" evidence="10">
    <location>
        <begin position="462"/>
        <end position="480"/>
    </location>
</feature>
<dbReference type="Pfam" id="PF19055">
    <property type="entry name" value="ABC2_membrane_7"/>
    <property type="match status" value="1"/>
</dbReference>
<feature type="compositionally biased region" description="Low complexity" evidence="9">
    <location>
        <begin position="384"/>
        <end position="398"/>
    </location>
</feature>
<feature type="transmembrane region" description="Helical" evidence="10">
    <location>
        <begin position="429"/>
        <end position="450"/>
    </location>
</feature>
<evidence type="ECO:0000256" key="10">
    <source>
        <dbReference type="SAM" id="Phobius"/>
    </source>
</evidence>
<comment type="similarity">
    <text evidence="2">Belongs to the ABC transporter superfamily. ABCG family. PDR (TC 3.A.1.205) subfamily.</text>
</comment>
<dbReference type="InterPro" id="IPR027417">
    <property type="entry name" value="P-loop_NTPase"/>
</dbReference>
<feature type="non-terminal residue" evidence="12">
    <location>
        <position position="1"/>
    </location>
</feature>
<dbReference type="Gene3D" id="3.40.50.300">
    <property type="entry name" value="P-loop containing nucleotide triphosphate hydrolases"/>
    <property type="match status" value="1"/>
</dbReference>
<evidence type="ECO:0000313" key="12">
    <source>
        <dbReference type="EMBL" id="RFU24794.1"/>
    </source>
</evidence>
<keyword evidence="13" id="KW-1185">Reference proteome</keyword>
<feature type="transmembrane region" description="Helical" evidence="10">
    <location>
        <begin position="500"/>
        <end position="527"/>
    </location>
</feature>
<feature type="domain" description="ABC transporter" evidence="11">
    <location>
        <begin position="67"/>
        <end position="317"/>
    </location>
</feature>
<dbReference type="EMBL" id="NCSJ02000401">
    <property type="protein sequence ID" value="RFU24794.1"/>
    <property type="molecule type" value="Genomic_DNA"/>
</dbReference>
<evidence type="ECO:0000259" key="11">
    <source>
        <dbReference type="PROSITE" id="PS50893"/>
    </source>
</evidence>
<feature type="transmembrane region" description="Helical" evidence="10">
    <location>
        <begin position="607"/>
        <end position="626"/>
    </location>
</feature>
<sequence length="734" mass="82991">MHPWFKWISYIDPLRKGHAPDAVKLALQNKNVDDDLENNNSDVPQNIKEELETLQESSTRRNLAGLVKSRDIFTWQNVSYDLMVKGGIQRRLLDSVYGYVKPGTLTALMGESGAGKTTLLNVLAQRIDTGIITGDMLVNGSALDVSFQRQSGYVQQQDIHLAQATVREALRFSALLRQPKEVSVEDKYEYVERVIVMLEMEQYAEAIIGNPGSGLSVEQRKRTSIGVELVAKPALLLFLDEPTSGLDSQSAWSVIKFLRKLADAGQAILCTIHQPSSVLFQQFDRLLLLQKGGQTVYFGDIGQNSQTVIDYFERNGVRKCPDTANAAEYILNVISARATARVEEDWRQIWTRSEEYQVLIEEINFLQNDYRGSEQSGNEVTRQSSSNPNSSNSSKYSNNPNTTSFAMPLLSQYRAVQFRILQTYWRSPVYILGKLVLNVFAGLFLGFTFYKENGSVAGLQNKLFAVFMAVLLSFPLMNQLQPAFISLRDIYEAREKPSKMYHWSTFILSILIVEFIWNCISTTFFFFPWYYAVGFNWHIEYFTARGGYTWLMMMLFAMYYTTFGQIMAAAAPDLTAAGIFTNLLATFIILFNGTLQPLSELPHFWKFMYHLAPYTYVIGGLLSTAVHATDIVCEPHEINIFQSPLGKSCEAYAGGPYQQTKAQVVVIDSTVQPQAYLSRLANVITKIQYGDDINITQRPTAQVYAFTLEPDRQLQVLVTDPKVLVGWKAQGFHI</sequence>
<organism evidence="12 13">
    <name type="scientific">Scytalidium lignicola</name>
    <name type="common">Hyphomycete</name>
    <dbReference type="NCBI Taxonomy" id="5539"/>
    <lineage>
        <taxon>Eukaryota</taxon>
        <taxon>Fungi</taxon>
        <taxon>Dikarya</taxon>
        <taxon>Ascomycota</taxon>
        <taxon>Pezizomycotina</taxon>
        <taxon>Leotiomycetes</taxon>
        <taxon>Leotiomycetes incertae sedis</taxon>
        <taxon>Scytalidium</taxon>
    </lineage>
</organism>
<evidence type="ECO:0000256" key="3">
    <source>
        <dbReference type="ARBA" id="ARBA00022448"/>
    </source>
</evidence>
<evidence type="ECO:0000256" key="4">
    <source>
        <dbReference type="ARBA" id="ARBA00022692"/>
    </source>
</evidence>
<dbReference type="OMA" id="WLAWEDY"/>
<feature type="region of interest" description="Disordered" evidence="9">
    <location>
        <begin position="372"/>
        <end position="398"/>
    </location>
</feature>
<dbReference type="InterPro" id="IPR043926">
    <property type="entry name" value="ABCG_dom"/>
</dbReference>
<keyword evidence="8 10" id="KW-0472">Membrane</keyword>
<dbReference type="AlphaFoldDB" id="A0A3E2GUE3"/>
<evidence type="ECO:0000313" key="13">
    <source>
        <dbReference type="Proteomes" id="UP000258309"/>
    </source>
</evidence>
<evidence type="ECO:0000256" key="2">
    <source>
        <dbReference type="ARBA" id="ARBA00006012"/>
    </source>
</evidence>
<evidence type="ECO:0000256" key="8">
    <source>
        <dbReference type="ARBA" id="ARBA00023136"/>
    </source>
</evidence>
<dbReference type="PROSITE" id="PS50893">
    <property type="entry name" value="ABC_TRANSPORTER_2"/>
    <property type="match status" value="1"/>
</dbReference>
<dbReference type="InterPro" id="IPR013525">
    <property type="entry name" value="ABC2_TM"/>
</dbReference>
<dbReference type="CDD" id="cd03232">
    <property type="entry name" value="ABCG_PDR_domain2"/>
    <property type="match status" value="1"/>
</dbReference>
<dbReference type="InterPro" id="IPR003439">
    <property type="entry name" value="ABC_transporter-like_ATP-bd"/>
</dbReference>
<dbReference type="Proteomes" id="UP000258309">
    <property type="component" value="Unassembled WGS sequence"/>
</dbReference>
<dbReference type="InterPro" id="IPR034003">
    <property type="entry name" value="ABCG_PDR_2"/>
</dbReference>
<comment type="subcellular location">
    <subcellularLocation>
        <location evidence="1">Membrane</location>
        <topology evidence="1">Multi-pass membrane protein</topology>
    </subcellularLocation>
</comment>
<dbReference type="FunFam" id="3.40.50.300:FF:000054">
    <property type="entry name" value="ABC multidrug transporter atrF"/>
    <property type="match status" value="1"/>
</dbReference>
<keyword evidence="3" id="KW-0813">Transport</keyword>
<dbReference type="GO" id="GO:0016020">
    <property type="term" value="C:membrane"/>
    <property type="evidence" value="ECO:0007669"/>
    <property type="project" value="UniProtKB-SubCell"/>
</dbReference>
<dbReference type="PANTHER" id="PTHR19241">
    <property type="entry name" value="ATP-BINDING CASSETTE TRANSPORTER"/>
    <property type="match status" value="1"/>
</dbReference>
<dbReference type="STRING" id="5539.A0A3E2GUE3"/>
<dbReference type="OrthoDB" id="245989at2759"/>
<feature type="compositionally biased region" description="Polar residues" evidence="9">
    <location>
        <begin position="373"/>
        <end position="383"/>
    </location>
</feature>